<comment type="subcellular location">
    <subcellularLocation>
        <location evidence="1">Cell envelope</location>
    </subcellularLocation>
</comment>
<dbReference type="InterPro" id="IPR050553">
    <property type="entry name" value="Thioredoxin_ResA/DsbE_sf"/>
</dbReference>
<dbReference type="InterPro" id="IPR012336">
    <property type="entry name" value="Thioredoxin-like_fold"/>
</dbReference>
<proteinExistence type="predicted"/>
<keyword evidence="2" id="KW-0201">Cytochrome c-type biogenesis</keyword>
<dbReference type="CDD" id="cd02966">
    <property type="entry name" value="TlpA_like_family"/>
    <property type="match status" value="1"/>
</dbReference>
<reference evidence="6 7" key="1">
    <citation type="submission" date="2014-12" db="EMBL/GenBank/DDBJ databases">
        <title>Genome sequence of Flavobacterium beibuense RSKm HC5.</title>
        <authorList>
            <person name="Kim J.F."/>
            <person name="Song J.Y."/>
            <person name="Kwak M.-J."/>
            <person name="Lee S.-W."/>
        </authorList>
    </citation>
    <scope>NUCLEOTIDE SEQUENCE [LARGE SCALE GENOMIC DNA]</scope>
    <source>
        <strain evidence="6 7">RSKm HC5</strain>
    </source>
</reference>
<keyword evidence="3" id="KW-1015">Disulfide bond</keyword>
<dbReference type="Gene3D" id="3.40.30.10">
    <property type="entry name" value="Glutaredoxin"/>
    <property type="match status" value="1"/>
</dbReference>
<evidence type="ECO:0000256" key="2">
    <source>
        <dbReference type="ARBA" id="ARBA00022748"/>
    </source>
</evidence>
<gene>
    <name evidence="6" type="ORF">NU09_0969</name>
</gene>
<dbReference type="GO" id="GO:0017004">
    <property type="term" value="P:cytochrome complex assembly"/>
    <property type="evidence" value="ECO:0007669"/>
    <property type="project" value="UniProtKB-KW"/>
</dbReference>
<evidence type="ECO:0000256" key="3">
    <source>
        <dbReference type="ARBA" id="ARBA00023157"/>
    </source>
</evidence>
<keyword evidence="4" id="KW-0676">Redox-active center</keyword>
<keyword evidence="7" id="KW-1185">Reference proteome</keyword>
<evidence type="ECO:0000259" key="5">
    <source>
        <dbReference type="PROSITE" id="PS51352"/>
    </source>
</evidence>
<evidence type="ECO:0000256" key="1">
    <source>
        <dbReference type="ARBA" id="ARBA00004196"/>
    </source>
</evidence>
<dbReference type="Pfam" id="PF13905">
    <property type="entry name" value="Thioredoxin_8"/>
    <property type="match status" value="1"/>
</dbReference>
<comment type="caution">
    <text evidence="6">The sequence shown here is derived from an EMBL/GenBank/DDBJ whole genome shotgun (WGS) entry which is preliminary data.</text>
</comment>
<dbReference type="RefSeq" id="WP_129750126.1">
    <property type="nucleotide sequence ID" value="NZ_JUIW01000003.1"/>
</dbReference>
<organism evidence="6 7">
    <name type="scientific">Flavobacterium beibuense</name>
    <dbReference type="NCBI Taxonomy" id="657326"/>
    <lineage>
        <taxon>Bacteria</taxon>
        <taxon>Pseudomonadati</taxon>
        <taxon>Bacteroidota</taxon>
        <taxon>Flavobacteriia</taxon>
        <taxon>Flavobacteriales</taxon>
        <taxon>Flavobacteriaceae</taxon>
        <taxon>Flavobacterium</taxon>
    </lineage>
</organism>
<dbReference type="GO" id="GO:0030313">
    <property type="term" value="C:cell envelope"/>
    <property type="evidence" value="ECO:0007669"/>
    <property type="project" value="UniProtKB-SubCell"/>
</dbReference>
<evidence type="ECO:0000313" key="7">
    <source>
        <dbReference type="Proteomes" id="UP000289775"/>
    </source>
</evidence>
<dbReference type="PANTHER" id="PTHR42852:SF6">
    <property type="entry name" value="THIOL:DISULFIDE INTERCHANGE PROTEIN DSBE"/>
    <property type="match status" value="1"/>
</dbReference>
<dbReference type="PROSITE" id="PS51352">
    <property type="entry name" value="THIOREDOXIN_2"/>
    <property type="match status" value="1"/>
</dbReference>
<dbReference type="PANTHER" id="PTHR42852">
    <property type="entry name" value="THIOL:DISULFIDE INTERCHANGE PROTEIN DSBE"/>
    <property type="match status" value="1"/>
</dbReference>
<dbReference type="EMBL" id="JUIW01000003">
    <property type="protein sequence ID" value="RYJ44359.1"/>
    <property type="molecule type" value="Genomic_DNA"/>
</dbReference>
<protein>
    <submittedName>
        <fullName evidence="6">Thioredoxin family protein</fullName>
    </submittedName>
</protein>
<name>A0A444WEW3_9FLAO</name>
<dbReference type="InterPro" id="IPR036249">
    <property type="entry name" value="Thioredoxin-like_sf"/>
</dbReference>
<dbReference type="SUPFAM" id="SSF52833">
    <property type="entry name" value="Thioredoxin-like"/>
    <property type="match status" value="1"/>
</dbReference>
<dbReference type="AlphaFoldDB" id="A0A444WEW3"/>
<dbReference type="OrthoDB" id="1098640at2"/>
<feature type="domain" description="Thioredoxin" evidence="5">
    <location>
        <begin position="27"/>
        <end position="170"/>
    </location>
</feature>
<evidence type="ECO:0000313" key="6">
    <source>
        <dbReference type="EMBL" id="RYJ44359.1"/>
    </source>
</evidence>
<dbReference type="Proteomes" id="UP000289775">
    <property type="component" value="Unassembled WGS sequence"/>
</dbReference>
<evidence type="ECO:0000256" key="4">
    <source>
        <dbReference type="ARBA" id="ARBA00023284"/>
    </source>
</evidence>
<sequence length="170" mass="19386">MKKILLLPLIFFGLFSCGEKNDGPAPTTFSEQALEDNMKSADGTEVPFKEILEKYKGKVIVVDIWASWCPDCIKGMPKVHDLQDQFPDVTYLFLSYDKTEEDWKIGIDKYNVKGEHYLIGSKWKGGAFSEAVKLDWIPRYMVVDKEGKIALFKAIEADDEQLIATLKQLK</sequence>
<dbReference type="InterPro" id="IPR013766">
    <property type="entry name" value="Thioredoxin_domain"/>
</dbReference>
<dbReference type="PROSITE" id="PS51257">
    <property type="entry name" value="PROKAR_LIPOPROTEIN"/>
    <property type="match status" value="1"/>
</dbReference>
<accession>A0A444WEW3</accession>